<sequence>MQALAHPVFDTQRIFRTVLEAMSRPARPRPFPVFPKSLPEPFSPVLAGIALTLCDGETPVWLSPCLRRDNVLAWLRFQCGCPFVEEPEKATFALVCCPSELPPLSAFAQGLPAYPDRSATVCLAGLTFGQGLSLRASGPGIPDEAAFACTLPGGFAEQWRANTTAFPLGVDMLLCSADSVAGLPRTTRLDVSNQENASCM</sequence>
<keyword evidence="1" id="KW-0456">Lyase</keyword>
<evidence type="ECO:0000313" key="2">
    <source>
        <dbReference type="Proteomes" id="UP000824264"/>
    </source>
</evidence>
<proteinExistence type="predicted"/>
<organism evidence="1 2">
    <name type="scientific">Candidatus Bilophila faecipullorum</name>
    <dbReference type="NCBI Taxonomy" id="2838482"/>
    <lineage>
        <taxon>Bacteria</taxon>
        <taxon>Pseudomonadati</taxon>
        <taxon>Thermodesulfobacteriota</taxon>
        <taxon>Desulfovibrionia</taxon>
        <taxon>Desulfovibrionales</taxon>
        <taxon>Desulfovibrionaceae</taxon>
        <taxon>Bilophila</taxon>
    </lineage>
</organism>
<accession>A0A9D1U9C0</accession>
<dbReference type="InterPro" id="IPR038058">
    <property type="entry name" value="PhnH-like_sp"/>
</dbReference>
<name>A0A9D1U9C0_9BACT</name>
<dbReference type="PIRSF" id="PIRSF020680">
    <property type="entry name" value="PhnH"/>
    <property type="match status" value="1"/>
</dbReference>
<protein>
    <submittedName>
        <fullName evidence="1">Phosphonate C-P lyase system protein PhnH</fullName>
    </submittedName>
</protein>
<dbReference type="EMBL" id="DXGI01000282">
    <property type="protein sequence ID" value="HIW78958.1"/>
    <property type="molecule type" value="Genomic_DNA"/>
</dbReference>
<reference evidence="1" key="1">
    <citation type="journal article" date="2021" name="PeerJ">
        <title>Extensive microbial diversity within the chicken gut microbiome revealed by metagenomics and culture.</title>
        <authorList>
            <person name="Gilroy R."/>
            <person name="Ravi A."/>
            <person name="Getino M."/>
            <person name="Pursley I."/>
            <person name="Horton D.L."/>
            <person name="Alikhan N.F."/>
            <person name="Baker D."/>
            <person name="Gharbi K."/>
            <person name="Hall N."/>
            <person name="Watson M."/>
            <person name="Adriaenssens E.M."/>
            <person name="Foster-Nyarko E."/>
            <person name="Jarju S."/>
            <person name="Secka A."/>
            <person name="Antonio M."/>
            <person name="Oren A."/>
            <person name="Chaudhuri R.R."/>
            <person name="La Ragione R."/>
            <person name="Hildebrand F."/>
            <person name="Pallen M.J."/>
        </authorList>
    </citation>
    <scope>NUCLEOTIDE SEQUENCE</scope>
    <source>
        <strain evidence="1">ChiSxjej5B17-1746</strain>
    </source>
</reference>
<dbReference type="GO" id="GO:0019634">
    <property type="term" value="P:organic phosphonate metabolic process"/>
    <property type="evidence" value="ECO:0007669"/>
    <property type="project" value="InterPro"/>
</dbReference>
<reference evidence="1" key="2">
    <citation type="submission" date="2021-04" db="EMBL/GenBank/DDBJ databases">
        <authorList>
            <person name="Gilroy R."/>
        </authorList>
    </citation>
    <scope>NUCLEOTIDE SEQUENCE</scope>
    <source>
        <strain evidence="1">ChiSxjej5B17-1746</strain>
    </source>
</reference>
<gene>
    <name evidence="1" type="primary">phnH</name>
    <name evidence="1" type="ORF">H9874_07425</name>
</gene>
<evidence type="ECO:0000313" key="1">
    <source>
        <dbReference type="EMBL" id="HIW78958.1"/>
    </source>
</evidence>
<dbReference type="GO" id="GO:0016829">
    <property type="term" value="F:lyase activity"/>
    <property type="evidence" value="ECO:0007669"/>
    <property type="project" value="UniProtKB-KW"/>
</dbReference>
<dbReference type="InterPro" id="IPR008772">
    <property type="entry name" value="Phosphonate_metab_PhnH"/>
</dbReference>
<comment type="caution">
    <text evidence="1">The sequence shown here is derived from an EMBL/GenBank/DDBJ whole genome shotgun (WGS) entry which is preliminary data.</text>
</comment>
<dbReference type="NCBIfam" id="TIGR03292">
    <property type="entry name" value="PhnH_redo"/>
    <property type="match status" value="1"/>
</dbReference>
<dbReference type="AlphaFoldDB" id="A0A9D1U9C0"/>
<dbReference type="SUPFAM" id="SSF159709">
    <property type="entry name" value="PhnH-like"/>
    <property type="match status" value="1"/>
</dbReference>
<dbReference type="Proteomes" id="UP000824264">
    <property type="component" value="Unassembled WGS sequence"/>
</dbReference>
<dbReference type="Pfam" id="PF05845">
    <property type="entry name" value="PhnH"/>
    <property type="match status" value="1"/>
</dbReference>
<dbReference type="Gene3D" id="3.40.50.11310">
    <property type="entry name" value="Bacterial phosphonate metabolism protein PhnH"/>
    <property type="match status" value="1"/>
</dbReference>